<dbReference type="EMBL" id="CP096590">
    <property type="protein sequence ID" value="UPV81098.1"/>
    <property type="molecule type" value="Genomic_DNA"/>
</dbReference>
<name>A0ACD4A4K3_9BACI</name>
<dbReference type="Proteomes" id="UP000830837">
    <property type="component" value="Chromosome"/>
</dbReference>
<accession>A0ACD4A4K3</accession>
<proteinExistence type="predicted"/>
<reference evidence="1" key="1">
    <citation type="submission" date="2022-04" db="EMBL/GenBank/DDBJ databases">
        <title>Complete genome of Bacillus.</title>
        <authorList>
            <person name="Kong X."/>
            <person name="Hou M."/>
        </authorList>
    </citation>
    <scope>NUCLEOTIDE SEQUENCE</scope>
    <source>
        <strain evidence="1">A78.1</strain>
    </source>
</reference>
<evidence type="ECO:0000313" key="2">
    <source>
        <dbReference type="Proteomes" id="UP000830837"/>
    </source>
</evidence>
<protein>
    <submittedName>
        <fullName evidence="1">YqcI/YcgG family protein</fullName>
    </submittedName>
</protein>
<evidence type="ECO:0000313" key="1">
    <source>
        <dbReference type="EMBL" id="UPV81098.1"/>
    </source>
</evidence>
<keyword evidence="2" id="KW-1185">Reference proteome</keyword>
<organism evidence="1 2">
    <name type="scientific">Bacillus rugosus</name>
    <dbReference type="NCBI Taxonomy" id="2715209"/>
    <lineage>
        <taxon>Bacteria</taxon>
        <taxon>Bacillati</taxon>
        <taxon>Bacillota</taxon>
        <taxon>Bacilli</taxon>
        <taxon>Bacillales</taxon>
        <taxon>Bacillaceae</taxon>
        <taxon>Bacillus</taxon>
    </lineage>
</organism>
<sequence>MKEQVRKRINKYDTISIHPALNSYGNVDNHEWKQYFLRDSDTELPNCPFLRSLTDKENRK</sequence>
<gene>
    <name evidence="1" type="ORF">M0696_09440</name>
</gene>